<dbReference type="AlphaFoldDB" id="C6E6S7"/>
<dbReference type="EMBL" id="CP001661">
    <property type="protein sequence ID" value="ACT19705.1"/>
    <property type="molecule type" value="Genomic_DNA"/>
</dbReference>
<dbReference type="KEGG" id="gem:GM21_3684"/>
<name>C6E6S7_GEOSM</name>
<accession>C6E6S7</accession>
<dbReference type="eggNOG" id="ENOG502ZWUB">
    <property type="taxonomic scope" value="Bacteria"/>
</dbReference>
<proteinExistence type="predicted"/>
<protein>
    <submittedName>
        <fullName evidence="1">Putative cytoplasmic protein</fullName>
    </submittedName>
</protein>
<dbReference type="STRING" id="443144.GM21_3684"/>
<gene>
    <name evidence="1" type="ordered locus">GM21_3684</name>
</gene>
<dbReference type="HOGENOM" id="CLU_2273351_0_0_7"/>
<evidence type="ECO:0000313" key="1">
    <source>
        <dbReference type="EMBL" id="ACT19705.1"/>
    </source>
</evidence>
<organism evidence="1">
    <name type="scientific">Geobacter sp. (strain M21)</name>
    <dbReference type="NCBI Taxonomy" id="443144"/>
    <lineage>
        <taxon>Bacteria</taxon>
        <taxon>Pseudomonadati</taxon>
        <taxon>Thermodesulfobacteriota</taxon>
        <taxon>Desulfuromonadia</taxon>
        <taxon>Geobacterales</taxon>
        <taxon>Geobacteraceae</taxon>
        <taxon>Geobacter</taxon>
    </lineage>
</organism>
<sequence length="102" mass="11733">MSPEEKLKGMIQAAELPVRGSYRRGEVCAILGIGDASFWRLLNRCERDDQGQMVHPDCLDSFELRSQRRVTYTELVAFLTRNNSYTRQHAVDPRQMALFEGV</sequence>
<reference evidence="1" key="1">
    <citation type="submission" date="2009-07" db="EMBL/GenBank/DDBJ databases">
        <title>Complete sequence of Geobacter sp. M21.</title>
        <authorList>
            <consortium name="US DOE Joint Genome Institute"/>
            <person name="Lucas S."/>
            <person name="Copeland A."/>
            <person name="Lapidus A."/>
            <person name="Glavina del Rio T."/>
            <person name="Dalin E."/>
            <person name="Tice H."/>
            <person name="Bruce D."/>
            <person name="Goodwin L."/>
            <person name="Pitluck S."/>
            <person name="Saunders E."/>
            <person name="Brettin T."/>
            <person name="Detter J.C."/>
            <person name="Han C."/>
            <person name="Larimer F."/>
            <person name="Land M."/>
            <person name="Hauser L."/>
            <person name="Kyrpides N."/>
            <person name="Ovchinnikova G."/>
            <person name="Lovley D."/>
        </authorList>
    </citation>
    <scope>NUCLEOTIDE SEQUENCE [LARGE SCALE GENOMIC DNA]</scope>
    <source>
        <strain evidence="1">M21</strain>
    </source>
</reference>